<dbReference type="EMBL" id="VUMH01000012">
    <property type="protein sequence ID" value="MSS28614.1"/>
    <property type="molecule type" value="Genomic_DNA"/>
</dbReference>
<evidence type="ECO:0000313" key="3">
    <source>
        <dbReference type="Proteomes" id="UP000477488"/>
    </source>
</evidence>
<dbReference type="Pfam" id="PF09084">
    <property type="entry name" value="NMT1"/>
    <property type="match status" value="1"/>
</dbReference>
<dbReference type="PANTHER" id="PTHR30024:SF42">
    <property type="entry name" value="ALIPHATIC SULFONATES-BINDING PROTEIN-RELATED"/>
    <property type="match status" value="1"/>
</dbReference>
<dbReference type="AlphaFoldDB" id="A0A6L5XMV0"/>
<dbReference type="Gene3D" id="3.40.190.10">
    <property type="entry name" value="Periplasmic binding protein-like II"/>
    <property type="match status" value="1"/>
</dbReference>
<keyword evidence="3" id="KW-1185">Reference proteome</keyword>
<accession>A0A6L5XMV0</accession>
<proteinExistence type="predicted"/>
<dbReference type="SUPFAM" id="SSF53850">
    <property type="entry name" value="Periplasmic binding protein-like II"/>
    <property type="match status" value="1"/>
</dbReference>
<gene>
    <name evidence="2" type="ORF">FYJ44_11355</name>
</gene>
<dbReference type="PANTHER" id="PTHR30024">
    <property type="entry name" value="ALIPHATIC SULFONATES-BINDING PROTEIN-RELATED"/>
    <property type="match status" value="1"/>
</dbReference>
<reference evidence="2 3" key="1">
    <citation type="submission" date="2019-09" db="EMBL/GenBank/DDBJ databases">
        <title>In-depth cultivation of the pig gut microbiome towards novel bacterial diversity and tailored functional studies.</title>
        <authorList>
            <person name="Wylensek D."/>
            <person name="Hitch T.C.A."/>
            <person name="Clavel T."/>
        </authorList>
    </citation>
    <scope>NUCLEOTIDE SEQUENCE [LARGE SCALE GENOMIC DNA]</scope>
    <source>
        <strain evidence="2 3">PG-178-WT-4</strain>
    </source>
</reference>
<protein>
    <recommendedName>
        <fullName evidence="1">SsuA/THI5-like domain-containing protein</fullName>
    </recommendedName>
</protein>
<dbReference type="Proteomes" id="UP000477488">
    <property type="component" value="Unassembled WGS sequence"/>
</dbReference>
<dbReference type="InterPro" id="IPR015168">
    <property type="entry name" value="SsuA/THI5"/>
</dbReference>
<organism evidence="2 3">
    <name type="scientific">Desulfovibrio porci</name>
    <dbReference type="NCBI Taxonomy" id="2605782"/>
    <lineage>
        <taxon>Bacteria</taxon>
        <taxon>Pseudomonadati</taxon>
        <taxon>Thermodesulfobacteriota</taxon>
        <taxon>Desulfovibrionia</taxon>
        <taxon>Desulfovibrionales</taxon>
        <taxon>Desulfovibrionaceae</taxon>
        <taxon>Desulfovibrio</taxon>
    </lineage>
</organism>
<evidence type="ECO:0000259" key="1">
    <source>
        <dbReference type="Pfam" id="PF09084"/>
    </source>
</evidence>
<feature type="domain" description="SsuA/THI5-like" evidence="1">
    <location>
        <begin position="169"/>
        <end position="276"/>
    </location>
</feature>
<comment type="caution">
    <text evidence="2">The sequence shown here is derived from an EMBL/GenBank/DDBJ whole genome shotgun (WGS) entry which is preliminary data.</text>
</comment>
<name>A0A6L5XMV0_9BACT</name>
<evidence type="ECO:0000313" key="2">
    <source>
        <dbReference type="EMBL" id="MSS28614.1"/>
    </source>
</evidence>
<sequence>MREPPRPFGDGAENLTRMLTMNRLIRAMRAIRVLALCGLFVWAFADTAGAAATAVRLACLGEFESFPAWYAHERQWDAAEGIAVELKVLPTGRLLVDNMRALDWNLAACGGVPAMLAMLRKDVYAVGVGTDEAAANGIYARPGSPLFTADKAEAGRLMRGGMILCPLGTSAHQILLAWLEGLGLREDDVVIVDTKPEEALAAFLGGMGDAVALWSPAAYEARRRGLREVANGKDCGLVQPTLIIAERRYADGHPQEVTAFLRGYLQAVAALESMPDREFAPLYRRFLKETAGREISVEEALAERAGHTLFTAERQRVLLGGERDGEALRGWLRNVIAFHQKTGALSSREAGELERLPLVTPRFLPSGTE</sequence>